<reference evidence="11 12" key="1">
    <citation type="submission" date="2020-06" db="EMBL/GenBank/DDBJ databases">
        <authorList>
            <person name="Li R."/>
            <person name="Bekaert M."/>
        </authorList>
    </citation>
    <scope>NUCLEOTIDE SEQUENCE [LARGE SCALE GENOMIC DNA]</scope>
    <source>
        <strain evidence="12">wild</strain>
    </source>
</reference>
<feature type="transmembrane region" description="Helical" evidence="10">
    <location>
        <begin position="432"/>
        <end position="453"/>
    </location>
</feature>
<feature type="binding site" evidence="8">
    <location>
        <position position="65"/>
    </location>
    <ligand>
        <name>Na(+)</name>
        <dbReference type="ChEBI" id="CHEBI:29101"/>
        <label>1</label>
    </ligand>
</feature>
<keyword evidence="6 10" id="KW-0472">Membrane</keyword>
<organism evidence="11 12">
    <name type="scientific">Mytilus coruscus</name>
    <name type="common">Sea mussel</name>
    <dbReference type="NCBI Taxonomy" id="42192"/>
    <lineage>
        <taxon>Eukaryota</taxon>
        <taxon>Metazoa</taxon>
        <taxon>Spiralia</taxon>
        <taxon>Lophotrochozoa</taxon>
        <taxon>Mollusca</taxon>
        <taxon>Bivalvia</taxon>
        <taxon>Autobranchia</taxon>
        <taxon>Pteriomorphia</taxon>
        <taxon>Mytilida</taxon>
        <taxon>Mytiloidea</taxon>
        <taxon>Mytilidae</taxon>
        <taxon>Mytilinae</taxon>
        <taxon>Mytilus</taxon>
    </lineage>
</organism>
<dbReference type="PANTHER" id="PTHR11616">
    <property type="entry name" value="SODIUM/CHLORIDE DEPENDENT TRANSPORTER"/>
    <property type="match status" value="1"/>
</dbReference>
<protein>
    <recommendedName>
        <fullName evidence="9">Transporter</fullName>
    </recommendedName>
</protein>
<keyword evidence="9" id="KW-0769">Symport</keyword>
<feature type="binding site" evidence="8">
    <location>
        <position position="58"/>
    </location>
    <ligand>
        <name>Na(+)</name>
        <dbReference type="ChEBI" id="CHEBI:29101"/>
        <label>1</label>
    </ligand>
</feature>
<dbReference type="GO" id="GO:0015179">
    <property type="term" value="F:L-amino acid transmembrane transporter activity"/>
    <property type="evidence" value="ECO:0007669"/>
    <property type="project" value="TreeGrafter"/>
</dbReference>
<evidence type="ECO:0000256" key="6">
    <source>
        <dbReference type="ARBA" id="ARBA00023136"/>
    </source>
</evidence>
<dbReference type="PANTHER" id="PTHR11616:SF321">
    <property type="entry name" value="SODIUM-DEPENDENT NUTRIENT AMINO ACID TRANSPORTER 1-RELATED"/>
    <property type="match status" value="1"/>
</dbReference>
<dbReference type="GO" id="GO:0005283">
    <property type="term" value="F:amino acid:sodium symporter activity"/>
    <property type="evidence" value="ECO:0007669"/>
    <property type="project" value="TreeGrafter"/>
</dbReference>
<dbReference type="PRINTS" id="PR00176">
    <property type="entry name" value="NANEUSMPORT"/>
</dbReference>
<keyword evidence="12" id="KW-1185">Reference proteome</keyword>
<evidence type="ECO:0000313" key="11">
    <source>
        <dbReference type="EMBL" id="CAC5374825.1"/>
    </source>
</evidence>
<name>A0A6J8AWZ9_MYTCO</name>
<feature type="transmembrane region" description="Helical" evidence="10">
    <location>
        <begin position="331"/>
        <end position="352"/>
    </location>
</feature>
<dbReference type="GO" id="GO:0089718">
    <property type="term" value="P:amino acid import across plasma membrane"/>
    <property type="evidence" value="ECO:0007669"/>
    <property type="project" value="TreeGrafter"/>
</dbReference>
<feature type="binding site" evidence="8">
    <location>
        <position position="406"/>
    </location>
    <ligand>
        <name>Na(+)</name>
        <dbReference type="ChEBI" id="CHEBI:29101"/>
        <label>1</label>
    </ligand>
</feature>
<feature type="transmembrane region" description="Helical" evidence="10">
    <location>
        <begin position="390"/>
        <end position="411"/>
    </location>
</feature>
<keyword evidence="8" id="KW-0915">Sodium</keyword>
<evidence type="ECO:0000256" key="5">
    <source>
        <dbReference type="ARBA" id="ARBA00022989"/>
    </source>
</evidence>
<dbReference type="EMBL" id="CACVKT020002065">
    <property type="protein sequence ID" value="CAC5374825.1"/>
    <property type="molecule type" value="Genomic_DNA"/>
</dbReference>
<evidence type="ECO:0000256" key="9">
    <source>
        <dbReference type="RuleBase" id="RU003732"/>
    </source>
</evidence>
<dbReference type="Pfam" id="PF00209">
    <property type="entry name" value="SNF"/>
    <property type="match status" value="2"/>
</dbReference>
<evidence type="ECO:0000256" key="2">
    <source>
        <dbReference type="ARBA" id="ARBA00006459"/>
    </source>
</evidence>
<evidence type="ECO:0000256" key="10">
    <source>
        <dbReference type="SAM" id="Phobius"/>
    </source>
</evidence>
<dbReference type="InterPro" id="IPR037272">
    <property type="entry name" value="SNS_sf"/>
</dbReference>
<gene>
    <name evidence="11" type="ORF">MCOR_12072</name>
</gene>
<keyword evidence="7" id="KW-0325">Glycoprotein</keyword>
<feature type="transmembrane region" description="Helical" evidence="10">
    <location>
        <begin position="244"/>
        <end position="264"/>
    </location>
</feature>
<dbReference type="CDD" id="cd10324">
    <property type="entry name" value="SLC6sbd"/>
    <property type="match status" value="1"/>
</dbReference>
<keyword evidence="5 10" id="KW-1133">Transmembrane helix</keyword>
<evidence type="ECO:0000256" key="1">
    <source>
        <dbReference type="ARBA" id="ARBA00004141"/>
    </source>
</evidence>
<dbReference type="InterPro" id="IPR000175">
    <property type="entry name" value="Na/ntran_symport"/>
</dbReference>
<feature type="binding site" evidence="8">
    <location>
        <position position="61"/>
    </location>
    <ligand>
        <name>Na(+)</name>
        <dbReference type="ChEBI" id="CHEBI:29101"/>
        <label>1</label>
    </ligand>
</feature>
<dbReference type="GO" id="GO:0005886">
    <property type="term" value="C:plasma membrane"/>
    <property type="evidence" value="ECO:0007669"/>
    <property type="project" value="TreeGrafter"/>
</dbReference>
<dbReference type="AlphaFoldDB" id="A0A6J8AWZ9"/>
<dbReference type="PROSITE" id="PS00610">
    <property type="entry name" value="NA_NEUROTRAN_SYMP_1"/>
    <property type="match status" value="1"/>
</dbReference>
<evidence type="ECO:0000256" key="4">
    <source>
        <dbReference type="ARBA" id="ARBA00022692"/>
    </source>
</evidence>
<evidence type="ECO:0000256" key="3">
    <source>
        <dbReference type="ARBA" id="ARBA00022448"/>
    </source>
</evidence>
<comment type="similarity">
    <text evidence="2 9">Belongs to the sodium:neurotransmitter symporter (SNF) (TC 2.A.22) family.</text>
</comment>
<sequence length="469" mass="52359">MSDIYVYISNNEIDTKDSYNVNNGLKERNGDVDVNVDKDTEDRGQWGSKWEFILSSIGLSVGLGNVWRFPYLAYENGGAAFLITYLVLQFLIGKPMYFMELVMGQFSGLGPTGVWKMNPSTKGIGISMALISLVVAIYYNECPLDTCITYQGDVPITCITLPIKEMSQYLYVFYQGDVPGFVSHTKEMSHIPRRCPSTCITYQGDVPVPVSHTKEMSQYLYHIPRRCPIKLINKADTGNPQWKLALCLLLSWIVVVVLCLVRGIKSSGKVVYFTATFPYVILLILLIRGATLDGMGCCSRTDVFSLSVSFGGIIMFGSYNKFSNNVYGDALLIAVMDLVTSIIAGFVIFTTFGGLAKKTGLQVSEVARGGYGLAFVAYPEALSNLPLPQLWSVLFFFMLFTLGLDSEFALLETVLTCIQDEFPKLRKYKSHMCIRLGVICFFMTLPCITPDLYSKIMIFLPTHNCTKFK</sequence>
<comment type="subcellular location">
    <subcellularLocation>
        <location evidence="1">Membrane</location>
        <topology evidence="1">Multi-pass membrane protein</topology>
    </subcellularLocation>
</comment>
<dbReference type="SUPFAM" id="SSF161070">
    <property type="entry name" value="SNF-like"/>
    <property type="match status" value="1"/>
</dbReference>
<evidence type="ECO:0000256" key="7">
    <source>
        <dbReference type="ARBA" id="ARBA00023180"/>
    </source>
</evidence>
<feature type="binding site" evidence="8">
    <location>
        <position position="402"/>
    </location>
    <ligand>
        <name>Na(+)</name>
        <dbReference type="ChEBI" id="CHEBI:29101"/>
        <label>1</label>
    </ligand>
</feature>
<feature type="binding site" evidence="8">
    <location>
        <position position="405"/>
    </location>
    <ligand>
        <name>Na(+)</name>
        <dbReference type="ChEBI" id="CHEBI:29101"/>
        <label>1</label>
    </ligand>
</feature>
<evidence type="ECO:0000256" key="8">
    <source>
        <dbReference type="PIRSR" id="PIRSR600175-1"/>
    </source>
</evidence>
<evidence type="ECO:0000313" key="12">
    <source>
        <dbReference type="Proteomes" id="UP000507470"/>
    </source>
</evidence>
<feature type="transmembrane region" description="Helical" evidence="10">
    <location>
        <begin position="119"/>
        <end position="139"/>
    </location>
</feature>
<feature type="transmembrane region" description="Helical" evidence="10">
    <location>
        <begin position="79"/>
        <end position="99"/>
    </location>
</feature>
<dbReference type="OrthoDB" id="6581954at2759"/>
<feature type="transmembrane region" description="Helical" evidence="10">
    <location>
        <begin position="270"/>
        <end position="291"/>
    </location>
</feature>
<accession>A0A6J8AWZ9</accession>
<dbReference type="Proteomes" id="UP000507470">
    <property type="component" value="Unassembled WGS sequence"/>
</dbReference>
<keyword evidence="4 9" id="KW-0812">Transmembrane</keyword>
<keyword evidence="8" id="KW-0479">Metal-binding</keyword>
<dbReference type="GO" id="GO:0046872">
    <property type="term" value="F:metal ion binding"/>
    <property type="evidence" value="ECO:0007669"/>
    <property type="project" value="UniProtKB-KW"/>
</dbReference>
<keyword evidence="3 9" id="KW-0813">Transport</keyword>
<proteinExistence type="inferred from homology"/>
<dbReference type="PROSITE" id="PS50267">
    <property type="entry name" value="NA_NEUROTRAN_SYMP_3"/>
    <property type="match status" value="1"/>
</dbReference>
<feature type="binding site" evidence="8">
    <location>
        <position position="305"/>
    </location>
    <ligand>
        <name>Na(+)</name>
        <dbReference type="ChEBI" id="CHEBI:29101"/>
        <label>1</label>
    </ligand>
</feature>